<feature type="non-terminal residue" evidence="1">
    <location>
        <position position="86"/>
    </location>
</feature>
<sequence length="86" mass="9413">KVMLEDQISVVGRMQAADVLDYWQHRISPSPVVMDWLKRCVNIGSKACSESVQFIGRATGMEEPELAVPGSKSGLVSKLLVRAQAL</sequence>
<evidence type="ECO:0000313" key="2">
    <source>
        <dbReference type="Proteomes" id="UP000789901"/>
    </source>
</evidence>
<accession>A0ABN7WLM8</accession>
<proteinExistence type="predicted"/>
<feature type="non-terminal residue" evidence="1">
    <location>
        <position position="1"/>
    </location>
</feature>
<reference evidence="1 2" key="1">
    <citation type="submission" date="2021-06" db="EMBL/GenBank/DDBJ databases">
        <authorList>
            <person name="Kallberg Y."/>
            <person name="Tangrot J."/>
            <person name="Rosling A."/>
        </authorList>
    </citation>
    <scope>NUCLEOTIDE SEQUENCE [LARGE SCALE GENOMIC DNA]</scope>
    <source>
        <strain evidence="1 2">120-4 pot B 10/14</strain>
    </source>
</reference>
<dbReference type="EMBL" id="CAJVQB010051242">
    <property type="protein sequence ID" value="CAG8835330.1"/>
    <property type="molecule type" value="Genomic_DNA"/>
</dbReference>
<organism evidence="1 2">
    <name type="scientific">Gigaspora margarita</name>
    <dbReference type="NCBI Taxonomy" id="4874"/>
    <lineage>
        <taxon>Eukaryota</taxon>
        <taxon>Fungi</taxon>
        <taxon>Fungi incertae sedis</taxon>
        <taxon>Mucoromycota</taxon>
        <taxon>Glomeromycotina</taxon>
        <taxon>Glomeromycetes</taxon>
        <taxon>Diversisporales</taxon>
        <taxon>Gigasporaceae</taxon>
        <taxon>Gigaspora</taxon>
    </lineage>
</organism>
<keyword evidence="2" id="KW-1185">Reference proteome</keyword>
<comment type="caution">
    <text evidence="1">The sequence shown here is derived from an EMBL/GenBank/DDBJ whole genome shotgun (WGS) entry which is preliminary data.</text>
</comment>
<dbReference type="Proteomes" id="UP000789901">
    <property type="component" value="Unassembled WGS sequence"/>
</dbReference>
<gene>
    <name evidence="1" type="ORF">GMARGA_LOCUS32514</name>
</gene>
<evidence type="ECO:0000313" key="1">
    <source>
        <dbReference type="EMBL" id="CAG8835330.1"/>
    </source>
</evidence>
<protein>
    <submittedName>
        <fullName evidence="1">41272_t:CDS:1</fullName>
    </submittedName>
</protein>
<name>A0ABN7WLM8_GIGMA</name>